<dbReference type="OrthoDB" id="3249298at2759"/>
<evidence type="ECO:0000313" key="2">
    <source>
        <dbReference type="EMBL" id="KAF9033682.1"/>
    </source>
</evidence>
<gene>
    <name evidence="2" type="ORF">BDP27DRAFT_1348476</name>
</gene>
<dbReference type="AlphaFoldDB" id="A0A9P5TWE0"/>
<protein>
    <submittedName>
        <fullName evidence="2">Uncharacterized protein</fullName>
    </submittedName>
</protein>
<reference evidence="2" key="1">
    <citation type="submission" date="2020-11" db="EMBL/GenBank/DDBJ databases">
        <authorList>
            <consortium name="DOE Joint Genome Institute"/>
            <person name="Ahrendt S."/>
            <person name="Riley R."/>
            <person name="Andreopoulos W."/>
            <person name="Labutti K."/>
            <person name="Pangilinan J."/>
            <person name="Ruiz-Duenas F.J."/>
            <person name="Barrasa J.M."/>
            <person name="Sanchez-Garcia M."/>
            <person name="Camarero S."/>
            <person name="Miyauchi S."/>
            <person name="Serrano A."/>
            <person name="Linde D."/>
            <person name="Babiker R."/>
            <person name="Drula E."/>
            <person name="Ayuso-Fernandez I."/>
            <person name="Pacheco R."/>
            <person name="Padilla G."/>
            <person name="Ferreira P."/>
            <person name="Barriuso J."/>
            <person name="Kellner H."/>
            <person name="Castanera R."/>
            <person name="Alfaro M."/>
            <person name="Ramirez L."/>
            <person name="Pisabarro A.G."/>
            <person name="Kuo A."/>
            <person name="Tritt A."/>
            <person name="Lipzen A."/>
            <person name="He G."/>
            <person name="Yan M."/>
            <person name="Ng V."/>
            <person name="Cullen D."/>
            <person name="Martin F."/>
            <person name="Rosso M.-N."/>
            <person name="Henrissat B."/>
            <person name="Hibbett D."/>
            <person name="Martinez A.T."/>
            <person name="Grigoriev I.V."/>
        </authorList>
    </citation>
    <scope>NUCLEOTIDE SEQUENCE</scope>
    <source>
        <strain evidence="2">AH 40177</strain>
    </source>
</reference>
<evidence type="ECO:0000313" key="3">
    <source>
        <dbReference type="Proteomes" id="UP000772434"/>
    </source>
</evidence>
<name>A0A9P5TWE0_9AGAR</name>
<feature type="compositionally biased region" description="Basic and acidic residues" evidence="1">
    <location>
        <begin position="21"/>
        <end position="41"/>
    </location>
</feature>
<feature type="compositionally biased region" description="Basic and acidic residues" evidence="1">
    <location>
        <begin position="1"/>
        <end position="12"/>
    </location>
</feature>
<dbReference type="EMBL" id="JADNRY010000628">
    <property type="protein sequence ID" value="KAF9033682.1"/>
    <property type="molecule type" value="Genomic_DNA"/>
</dbReference>
<sequence length="273" mass="30992">MPKVTPDHNSDPKKKKNRQGRRNDDTAKRRLDRHFDHKGYDTDTITANGQAGLYFSMKPDGHELTHRSDGKIVLEKFAEVVPREVQDKILSLWDQMVAHGVPSLHLGIWEKLSPTPFVTSETWKKQNPRVRELIAELLSMISKEVAPRMVSLLKVYHPNVWAARKTRVHRKLAQELKEKPWLDFQGAFFALDRNHIDWSDDKEGRSWVTGVGSWKGASLRTPELGMETPVAPGEVILCNMCKVVYSASPITEGRRLTLTGFTCGLLAKHGLNP</sequence>
<accession>A0A9P5TWE0</accession>
<keyword evidence="3" id="KW-1185">Reference proteome</keyword>
<feature type="region of interest" description="Disordered" evidence="1">
    <location>
        <begin position="1"/>
        <end position="42"/>
    </location>
</feature>
<proteinExistence type="predicted"/>
<dbReference type="Gene3D" id="3.60.130.30">
    <property type="match status" value="1"/>
</dbReference>
<organism evidence="2 3">
    <name type="scientific">Rhodocollybia butyracea</name>
    <dbReference type="NCBI Taxonomy" id="206335"/>
    <lineage>
        <taxon>Eukaryota</taxon>
        <taxon>Fungi</taxon>
        <taxon>Dikarya</taxon>
        <taxon>Basidiomycota</taxon>
        <taxon>Agaricomycotina</taxon>
        <taxon>Agaricomycetes</taxon>
        <taxon>Agaricomycetidae</taxon>
        <taxon>Agaricales</taxon>
        <taxon>Marasmiineae</taxon>
        <taxon>Omphalotaceae</taxon>
        <taxon>Rhodocollybia</taxon>
    </lineage>
</organism>
<comment type="caution">
    <text evidence="2">The sequence shown here is derived from an EMBL/GenBank/DDBJ whole genome shotgun (WGS) entry which is preliminary data.</text>
</comment>
<evidence type="ECO:0000256" key="1">
    <source>
        <dbReference type="SAM" id="MobiDB-lite"/>
    </source>
</evidence>
<dbReference type="Proteomes" id="UP000772434">
    <property type="component" value="Unassembled WGS sequence"/>
</dbReference>